<protein>
    <recommendedName>
        <fullName evidence="7 8">Aspartate--ammonia ligase</fullName>
        <ecNumber evidence="7 8">6.3.1.1</ecNumber>
    </recommendedName>
    <alternativeName>
        <fullName evidence="7">Asparagine synthetase A</fullName>
    </alternativeName>
</protein>
<dbReference type="PIRSF" id="PIRSF001555">
    <property type="entry name" value="Asp_ammon_ligase"/>
    <property type="match status" value="1"/>
</dbReference>
<evidence type="ECO:0000256" key="8">
    <source>
        <dbReference type="NCBIfam" id="TIGR00669"/>
    </source>
</evidence>
<keyword evidence="4 7" id="KW-0547">Nucleotide-binding</keyword>
<evidence type="ECO:0000256" key="7">
    <source>
        <dbReference type="HAMAP-Rule" id="MF_00555"/>
    </source>
</evidence>
<dbReference type="EMBL" id="JACOOQ010000003">
    <property type="protein sequence ID" value="MBC5639355.1"/>
    <property type="molecule type" value="Genomic_DNA"/>
</dbReference>
<keyword evidence="11" id="KW-1185">Reference proteome</keyword>
<dbReference type="GO" id="GO:0004071">
    <property type="term" value="F:aspartate-ammonia ligase activity"/>
    <property type="evidence" value="ECO:0007669"/>
    <property type="project" value="UniProtKB-UniRule"/>
</dbReference>
<keyword evidence="3 7" id="KW-0028">Amino-acid biosynthesis</keyword>
<feature type="domain" description="Aminoacyl-transfer RNA synthetases class-II family profile" evidence="9">
    <location>
        <begin position="28"/>
        <end position="329"/>
    </location>
</feature>
<dbReference type="SUPFAM" id="SSF55681">
    <property type="entry name" value="Class II aaRS and biotin synthetases"/>
    <property type="match status" value="1"/>
</dbReference>
<dbReference type="InterPro" id="IPR004618">
    <property type="entry name" value="AsnA"/>
</dbReference>
<keyword evidence="5 7" id="KW-0067">ATP-binding</keyword>
<dbReference type="Gene3D" id="3.30.930.10">
    <property type="entry name" value="Bira Bifunctional Protein, Domain 2"/>
    <property type="match status" value="1"/>
</dbReference>
<evidence type="ECO:0000256" key="2">
    <source>
        <dbReference type="ARBA" id="ARBA00022598"/>
    </source>
</evidence>
<evidence type="ECO:0000256" key="6">
    <source>
        <dbReference type="ARBA" id="ARBA00022888"/>
    </source>
</evidence>
<gene>
    <name evidence="7" type="primary">asnA</name>
    <name evidence="10" type="ORF">H8R92_02690</name>
</gene>
<dbReference type="NCBIfam" id="TIGR00669">
    <property type="entry name" value="asnA"/>
    <property type="match status" value="1"/>
</dbReference>
<dbReference type="RefSeq" id="WP_186834653.1">
    <property type="nucleotide sequence ID" value="NZ_JACOOQ010000003.1"/>
</dbReference>
<dbReference type="GO" id="GO:0070981">
    <property type="term" value="P:L-asparagine biosynthetic process"/>
    <property type="evidence" value="ECO:0007669"/>
    <property type="project" value="UniProtKB-UniRule"/>
</dbReference>
<comment type="pathway">
    <text evidence="7">Amino-acid biosynthesis; L-asparagine biosynthesis; L-asparagine from L-aspartate (ammonia route): step 1/1.</text>
</comment>
<evidence type="ECO:0000256" key="5">
    <source>
        <dbReference type="ARBA" id="ARBA00022840"/>
    </source>
</evidence>
<dbReference type="Pfam" id="PF03590">
    <property type="entry name" value="AsnA"/>
    <property type="match status" value="1"/>
</dbReference>
<dbReference type="AlphaFoldDB" id="A0A8I0DMQ6"/>
<dbReference type="EC" id="6.3.1.1" evidence="7 8"/>
<keyword evidence="6 7" id="KW-0061">Asparagine biosynthesis</keyword>
<dbReference type="HAMAP" id="MF_00555">
    <property type="entry name" value="AsnA"/>
    <property type="match status" value="1"/>
</dbReference>
<evidence type="ECO:0000256" key="3">
    <source>
        <dbReference type="ARBA" id="ARBA00022605"/>
    </source>
</evidence>
<sequence length="338" mass="38950">MEKSTVWIPKNYSSKLSLKETEIAIKKVKDFFEENLSKTLNLTRVSAPLFLDTASGLNDNLNGTERPVSFDVKAMDGSNIEIVHSLAKWKRLALHRYGFNIGEGLYTDMNAIRRDEDLDNLHSIYVDQWDWEKVISKDARNITTLKDTVKQLYSVFKATENYINSLYPNLKKYLPDEISFITTQELEDMYPNLSEKEREDAICRERKAVFLMGIGDTLKSGKKHDGRSPDYDDWSLNGDILFYYPLFDKALELSSMGIRVDKKTLESQLIKANCQERKNLPFHQLLLNEELPQTIGGGIGQSRICMFFLQKAHIGEVQASIWDENTLKKCKENNIEIL</sequence>
<dbReference type="GO" id="GO:0140096">
    <property type="term" value="F:catalytic activity, acting on a protein"/>
    <property type="evidence" value="ECO:0007669"/>
    <property type="project" value="UniProtKB-ARBA"/>
</dbReference>
<comment type="catalytic activity">
    <reaction evidence="7">
        <text>L-aspartate + NH4(+) + ATP = L-asparagine + AMP + diphosphate + H(+)</text>
        <dbReference type="Rhea" id="RHEA:11372"/>
        <dbReference type="ChEBI" id="CHEBI:15378"/>
        <dbReference type="ChEBI" id="CHEBI:28938"/>
        <dbReference type="ChEBI" id="CHEBI:29991"/>
        <dbReference type="ChEBI" id="CHEBI:30616"/>
        <dbReference type="ChEBI" id="CHEBI:33019"/>
        <dbReference type="ChEBI" id="CHEBI:58048"/>
        <dbReference type="ChEBI" id="CHEBI:456215"/>
        <dbReference type="EC" id="6.3.1.1"/>
    </reaction>
</comment>
<accession>A0A8I0DMQ6</accession>
<dbReference type="GO" id="GO:0016740">
    <property type="term" value="F:transferase activity"/>
    <property type="evidence" value="ECO:0007669"/>
    <property type="project" value="UniProtKB-ARBA"/>
</dbReference>
<dbReference type="InterPro" id="IPR045864">
    <property type="entry name" value="aa-tRNA-synth_II/BPL/LPL"/>
</dbReference>
<dbReference type="PANTHER" id="PTHR30073:SF5">
    <property type="entry name" value="ASPARTATE--AMMONIA LIGASE"/>
    <property type="match status" value="1"/>
</dbReference>
<dbReference type="PANTHER" id="PTHR30073">
    <property type="entry name" value="ASPARTATE--AMMONIA LIGASE"/>
    <property type="match status" value="1"/>
</dbReference>
<organism evidence="10 11">
    <name type="scientific">Clostridium lentum</name>
    <dbReference type="NCBI Taxonomy" id="2763037"/>
    <lineage>
        <taxon>Bacteria</taxon>
        <taxon>Bacillati</taxon>
        <taxon>Bacillota</taxon>
        <taxon>Clostridia</taxon>
        <taxon>Eubacteriales</taxon>
        <taxon>Clostridiaceae</taxon>
        <taxon>Clostridium</taxon>
    </lineage>
</organism>
<dbReference type="InterPro" id="IPR006195">
    <property type="entry name" value="aa-tRNA-synth_II"/>
</dbReference>
<evidence type="ECO:0000313" key="11">
    <source>
        <dbReference type="Proteomes" id="UP000662088"/>
    </source>
</evidence>
<evidence type="ECO:0000259" key="9">
    <source>
        <dbReference type="PROSITE" id="PS50862"/>
    </source>
</evidence>
<reference evidence="10" key="1">
    <citation type="submission" date="2020-08" db="EMBL/GenBank/DDBJ databases">
        <title>Genome public.</title>
        <authorList>
            <person name="Liu C."/>
            <person name="Sun Q."/>
        </authorList>
    </citation>
    <scope>NUCLEOTIDE SEQUENCE</scope>
    <source>
        <strain evidence="10">NSJ-42</strain>
    </source>
</reference>
<keyword evidence="2 7" id="KW-0436">Ligase</keyword>
<dbReference type="PROSITE" id="PS50862">
    <property type="entry name" value="AA_TRNA_LIGASE_II"/>
    <property type="match status" value="1"/>
</dbReference>
<evidence type="ECO:0000256" key="1">
    <source>
        <dbReference type="ARBA" id="ARBA00022490"/>
    </source>
</evidence>
<comment type="similarity">
    <text evidence="7">Belongs to the class-II aminoacyl-tRNA synthetase family. AsnA subfamily.</text>
</comment>
<proteinExistence type="inferred from homology"/>
<name>A0A8I0DMQ6_9CLOT</name>
<comment type="caution">
    <text evidence="10">The sequence shown here is derived from an EMBL/GenBank/DDBJ whole genome shotgun (WGS) entry which is preliminary data.</text>
</comment>
<dbReference type="UniPathway" id="UPA00134">
    <property type="reaction ID" value="UER00194"/>
</dbReference>
<evidence type="ECO:0000256" key="4">
    <source>
        <dbReference type="ARBA" id="ARBA00022741"/>
    </source>
</evidence>
<evidence type="ECO:0000313" key="10">
    <source>
        <dbReference type="EMBL" id="MBC5639355.1"/>
    </source>
</evidence>
<keyword evidence="1 7" id="KW-0963">Cytoplasm</keyword>
<comment type="subcellular location">
    <subcellularLocation>
        <location evidence="7">Cytoplasm</location>
    </subcellularLocation>
</comment>
<dbReference type="GO" id="GO:0005524">
    <property type="term" value="F:ATP binding"/>
    <property type="evidence" value="ECO:0007669"/>
    <property type="project" value="UniProtKB-UniRule"/>
</dbReference>
<dbReference type="Proteomes" id="UP000662088">
    <property type="component" value="Unassembled WGS sequence"/>
</dbReference>
<dbReference type="CDD" id="cd00645">
    <property type="entry name" value="AsnA"/>
    <property type="match status" value="1"/>
</dbReference>
<dbReference type="GO" id="GO:0005829">
    <property type="term" value="C:cytosol"/>
    <property type="evidence" value="ECO:0007669"/>
    <property type="project" value="TreeGrafter"/>
</dbReference>